<dbReference type="EMBL" id="LWDF02000011">
    <property type="protein sequence ID" value="KAE8260411.1"/>
    <property type="molecule type" value="Genomic_DNA"/>
</dbReference>
<comment type="caution">
    <text evidence="7">The sequence shown here is derived from an EMBL/GenBank/DDBJ whole genome shotgun (WGS) entry which is preliminary data.</text>
</comment>
<evidence type="ECO:0000256" key="5">
    <source>
        <dbReference type="ARBA" id="ARBA00023242"/>
    </source>
</evidence>
<organism evidence="7 8">
    <name type="scientific">Tilletia indica</name>
    <dbReference type="NCBI Taxonomy" id="43049"/>
    <lineage>
        <taxon>Eukaryota</taxon>
        <taxon>Fungi</taxon>
        <taxon>Dikarya</taxon>
        <taxon>Basidiomycota</taxon>
        <taxon>Ustilaginomycotina</taxon>
        <taxon>Exobasidiomycetes</taxon>
        <taxon>Tilletiales</taxon>
        <taxon>Tilletiaceae</taxon>
        <taxon>Tilletia</taxon>
    </lineage>
</organism>
<proteinExistence type="inferred from homology"/>
<feature type="region of interest" description="Disordered" evidence="6">
    <location>
        <begin position="150"/>
        <end position="228"/>
    </location>
</feature>
<protein>
    <submittedName>
        <fullName evidence="7">Uncharacterized protein</fullName>
    </submittedName>
</protein>
<comment type="similarity">
    <text evidence="2">Belongs to the rad1 family.</text>
</comment>
<keyword evidence="5" id="KW-0539">Nucleus</keyword>
<evidence type="ECO:0000313" key="8">
    <source>
        <dbReference type="Proteomes" id="UP000077521"/>
    </source>
</evidence>
<evidence type="ECO:0000256" key="6">
    <source>
        <dbReference type="SAM" id="MobiDB-lite"/>
    </source>
</evidence>
<feature type="compositionally biased region" description="Low complexity" evidence="6">
    <location>
        <begin position="150"/>
        <end position="162"/>
    </location>
</feature>
<dbReference type="GO" id="GO:0006281">
    <property type="term" value="P:DNA repair"/>
    <property type="evidence" value="ECO:0007669"/>
    <property type="project" value="UniProtKB-KW"/>
</dbReference>
<reference evidence="7" key="1">
    <citation type="submission" date="2016-04" db="EMBL/GenBank/DDBJ databases">
        <authorList>
            <person name="Nguyen H.D."/>
            <person name="Samba Siva P."/>
            <person name="Cullis J."/>
            <person name="Levesque C.A."/>
            <person name="Hambleton S."/>
        </authorList>
    </citation>
    <scope>NUCLEOTIDE SEQUENCE</scope>
    <source>
        <strain evidence="7">DAOMC 236416</strain>
    </source>
</reference>
<comment type="subcellular location">
    <subcellularLocation>
        <location evidence="1">Nucleus</location>
    </subcellularLocation>
</comment>
<evidence type="ECO:0000256" key="3">
    <source>
        <dbReference type="ARBA" id="ARBA00022763"/>
    </source>
</evidence>
<evidence type="ECO:0000256" key="2">
    <source>
        <dbReference type="ARBA" id="ARBA00010991"/>
    </source>
</evidence>
<accession>A0A177TN71</accession>
<name>A0A177TN71_9BASI</name>
<gene>
    <name evidence="7" type="ORF">A4X13_0g350</name>
</gene>
<dbReference type="PRINTS" id="PR01245">
    <property type="entry name" value="RAD1REC1"/>
</dbReference>
<dbReference type="Pfam" id="PF02144">
    <property type="entry name" value="Rad1"/>
    <property type="match status" value="1"/>
</dbReference>
<dbReference type="GO" id="GO:0030896">
    <property type="term" value="C:checkpoint clamp complex"/>
    <property type="evidence" value="ECO:0007669"/>
    <property type="project" value="TreeGrafter"/>
</dbReference>
<keyword evidence="3" id="KW-0227">DNA damage</keyword>
<evidence type="ECO:0000256" key="1">
    <source>
        <dbReference type="ARBA" id="ARBA00004123"/>
    </source>
</evidence>
<dbReference type="PANTHER" id="PTHR10870:SF0">
    <property type="entry name" value="CELL CYCLE CHECKPOINT PROTEIN RAD1"/>
    <property type="match status" value="1"/>
</dbReference>
<feature type="compositionally biased region" description="Basic and acidic residues" evidence="6">
    <location>
        <begin position="205"/>
        <end position="215"/>
    </location>
</feature>
<keyword evidence="4" id="KW-0234">DNA repair</keyword>
<dbReference type="InterPro" id="IPR003021">
    <property type="entry name" value="Rad1_Rec1_Rad17"/>
</dbReference>
<dbReference type="Gene3D" id="3.70.10.10">
    <property type="match status" value="2"/>
</dbReference>
<dbReference type="SUPFAM" id="SSF55979">
    <property type="entry name" value="DNA clamp"/>
    <property type="match status" value="1"/>
</dbReference>
<sequence length="466" mass="50010">MFGTNAAASSRRSNGNPPVLRAKVEDVRSLASLIRPIAHAAHATIWVEEAGLTFITEYDRCVHAKAWVHAPLFSTFDVNLKPARSANQDPETNFTLDSVDDGNFTGLTSVDDGPDSSSSEDRVQFEINLHSFLEAIDIFGGASTIKANSAGTSFSSSTSTAAGAGGGTHGQNRGHQQYRRTDRFDGAAGGKGTEGWKRRFGTGFGDKDGSTEHQDGAGGGGGRDWSHSGPTSMLMKYAGHGSPLILIMEENDVSTQCSLATFEPSLNSDYAFDRDSCVAQVIMKSEWLQEAIEVIDSSASKVTLHFLPTDRGGPAIGGPRPRRMRTKDSLKLTADADFGAVEIDLPRENSMMDMFECKKATVNSYRFSHLHQAIKALQVSLKVSMRTDKRGMLSMQFLMPRGTGTGADPTIKKSLLPAGASMRGDGHGFIELVCVPLDEEVAEEDGSDDDGFDYTGIGGGAYSMHF</sequence>
<reference evidence="7" key="2">
    <citation type="journal article" date="2019" name="IMA Fungus">
        <title>Genome sequencing and comparison of five Tilletia species to identify candidate genes for the detection of regulated species infecting wheat.</title>
        <authorList>
            <person name="Nguyen H.D.T."/>
            <person name="Sultana T."/>
            <person name="Kesanakurti P."/>
            <person name="Hambleton S."/>
        </authorList>
    </citation>
    <scope>NUCLEOTIDE SEQUENCE</scope>
    <source>
        <strain evidence="7">DAOMC 236416</strain>
    </source>
</reference>
<evidence type="ECO:0000313" key="7">
    <source>
        <dbReference type="EMBL" id="KAE8260411.1"/>
    </source>
</evidence>
<keyword evidence="8" id="KW-1185">Reference proteome</keyword>
<dbReference type="AlphaFoldDB" id="A0A177TN71"/>
<dbReference type="Proteomes" id="UP000077521">
    <property type="component" value="Unassembled WGS sequence"/>
</dbReference>
<dbReference type="GO" id="GO:0000077">
    <property type="term" value="P:DNA damage checkpoint signaling"/>
    <property type="evidence" value="ECO:0007669"/>
    <property type="project" value="InterPro"/>
</dbReference>
<dbReference type="InterPro" id="IPR046938">
    <property type="entry name" value="DNA_clamp_sf"/>
</dbReference>
<evidence type="ECO:0000256" key="4">
    <source>
        <dbReference type="ARBA" id="ARBA00023204"/>
    </source>
</evidence>
<dbReference type="PANTHER" id="PTHR10870">
    <property type="entry name" value="CELL CYCLE CHECKPOINT PROTEIN RAD1"/>
    <property type="match status" value="1"/>
</dbReference>